<evidence type="ECO:0000313" key="1">
    <source>
        <dbReference type="EMBL" id="CAE0806411.1"/>
    </source>
</evidence>
<reference evidence="1" key="1">
    <citation type="submission" date="2021-01" db="EMBL/GenBank/DDBJ databases">
        <authorList>
            <person name="Corre E."/>
            <person name="Pelletier E."/>
            <person name="Niang G."/>
            <person name="Scheremetjew M."/>
            <person name="Finn R."/>
            <person name="Kale V."/>
            <person name="Holt S."/>
            <person name="Cochrane G."/>
            <person name="Meng A."/>
            <person name="Brown T."/>
            <person name="Cohen L."/>
        </authorList>
    </citation>
    <scope>NUCLEOTIDE SEQUENCE</scope>
    <source>
        <strain evidence="1">CCMP1594</strain>
    </source>
</reference>
<protein>
    <submittedName>
        <fullName evidence="1">Uncharacterized protein</fullName>
    </submittedName>
</protein>
<proteinExistence type="predicted"/>
<name>A0A7S4CTZ1_9EUGL</name>
<dbReference type="AlphaFoldDB" id="A0A7S4CTZ1"/>
<organism evidence="1">
    <name type="scientific">Eutreptiella gymnastica</name>
    <dbReference type="NCBI Taxonomy" id="73025"/>
    <lineage>
        <taxon>Eukaryota</taxon>
        <taxon>Discoba</taxon>
        <taxon>Euglenozoa</taxon>
        <taxon>Euglenida</taxon>
        <taxon>Spirocuta</taxon>
        <taxon>Euglenophyceae</taxon>
        <taxon>Eutreptiales</taxon>
        <taxon>Eutreptiaceae</taxon>
        <taxon>Eutreptiella</taxon>
    </lineage>
</organism>
<accession>A0A7S4CTZ1</accession>
<gene>
    <name evidence="1" type="ORF">EGYM00163_LOCUS17538</name>
</gene>
<sequence length="120" mass="12942">MTQPRIALQSWQLPGLKGIGSGEEEECPKGSEKSCRNLGGFGVGVNPSLVHGPLMPLKTRSLEWDTQVRLCLWGGAALGGPCSPRAESRDILPRLSLTAGVRMEAAVLAHTFCFLMRRVV</sequence>
<dbReference type="EMBL" id="HBJA01049524">
    <property type="protein sequence ID" value="CAE0806411.1"/>
    <property type="molecule type" value="Transcribed_RNA"/>
</dbReference>